<dbReference type="InterPro" id="IPR009617">
    <property type="entry name" value="Seipin"/>
</dbReference>
<name>A0A9P3M0Y2_9FUNG</name>
<evidence type="ECO:0000256" key="3">
    <source>
        <dbReference type="ARBA" id="ARBA00022824"/>
    </source>
</evidence>
<evidence type="ECO:0000313" key="9">
    <source>
        <dbReference type="EMBL" id="GJJ77753.1"/>
    </source>
</evidence>
<reference evidence="9" key="2">
    <citation type="journal article" date="2022" name="Microbiol. Resour. Announc.">
        <title>Whole-Genome Sequence of Entomortierella parvispora E1425, a Mucoromycotan Fungus Associated with Burkholderiaceae-Related Endosymbiotic Bacteria.</title>
        <authorList>
            <person name="Herlambang A."/>
            <person name="Guo Y."/>
            <person name="Takashima Y."/>
            <person name="Narisawa K."/>
            <person name="Ohta H."/>
            <person name="Nishizawa T."/>
        </authorList>
    </citation>
    <scope>NUCLEOTIDE SEQUENCE</scope>
    <source>
        <strain evidence="9">E1425</strain>
    </source>
</reference>
<keyword evidence="3" id="KW-0256">Endoplasmic reticulum</keyword>
<evidence type="ECO:0000256" key="1">
    <source>
        <dbReference type="ARBA" id="ARBA00004477"/>
    </source>
</evidence>
<dbReference type="PANTHER" id="PTHR21212:SF0">
    <property type="entry name" value="SEIPIN"/>
    <property type="match status" value="1"/>
</dbReference>
<evidence type="ECO:0000256" key="4">
    <source>
        <dbReference type="ARBA" id="ARBA00022989"/>
    </source>
</evidence>
<dbReference type="Pfam" id="PF06775">
    <property type="entry name" value="Seipin"/>
    <property type="match status" value="1"/>
</dbReference>
<dbReference type="GO" id="GO:0140042">
    <property type="term" value="P:lipid droplet formation"/>
    <property type="evidence" value="ECO:0007669"/>
    <property type="project" value="UniProtKB-ARBA"/>
</dbReference>
<keyword evidence="4 8" id="KW-1133">Transmembrane helix</keyword>
<sequence length="366" mass="40946">MYIPQRGHVAQVHLQYGPPVVAGVIGPKPSALVDFSRGGRVDQVLRGDQAYDISVQLVVPTSQHNVALGNFMVTVSLLDKHDRVLSTSSRPALLTYESLPVRWMRTLWRAIPLVLLWSKEAQTIKVPVLERFLENSAHPVSQALVQISTGQLQIYKCTLNVDAHFQGLRYFMYYHRVSTAIVFMSLFVFWEIVFTVMTWQLLNSWFGHTTGDHQHHALTVQDPQLMESTRLHLDSQNDEDGQRSLSFRGDHARRSVMSSSFTSGRRQGQIPALGPIRRQPQLQEDAYFISESEGSEESPGGTDGDDEEEEMEEEEEEEEEEEGVPSQLRKNGSTATTEYLQGLQGSASAGPERGDEPGDAVVPGIN</sequence>
<dbReference type="PANTHER" id="PTHR21212">
    <property type="entry name" value="BERNARDINELLI-SEIP CONGENITAL LIPODYSTROPHY 2 HOMOLOG BSCL2 PROTEIN"/>
    <property type="match status" value="1"/>
</dbReference>
<keyword evidence="6 8" id="KW-0472">Membrane</keyword>
<feature type="compositionally biased region" description="Acidic residues" evidence="7">
    <location>
        <begin position="303"/>
        <end position="323"/>
    </location>
</feature>
<keyword evidence="5" id="KW-0443">Lipid metabolism</keyword>
<dbReference type="GO" id="GO:0006629">
    <property type="term" value="P:lipid metabolic process"/>
    <property type="evidence" value="ECO:0007669"/>
    <property type="project" value="UniProtKB-KW"/>
</dbReference>
<dbReference type="Proteomes" id="UP000827284">
    <property type="component" value="Unassembled WGS sequence"/>
</dbReference>
<accession>A0A9P3M0Y2</accession>
<evidence type="ECO:0000313" key="10">
    <source>
        <dbReference type="Proteomes" id="UP000827284"/>
    </source>
</evidence>
<evidence type="ECO:0000256" key="5">
    <source>
        <dbReference type="ARBA" id="ARBA00023098"/>
    </source>
</evidence>
<feature type="region of interest" description="Disordered" evidence="7">
    <location>
        <begin position="234"/>
        <end position="366"/>
    </location>
</feature>
<evidence type="ECO:0000256" key="8">
    <source>
        <dbReference type="SAM" id="Phobius"/>
    </source>
</evidence>
<dbReference type="EMBL" id="BQFW01000014">
    <property type="protein sequence ID" value="GJJ77753.1"/>
    <property type="molecule type" value="Genomic_DNA"/>
</dbReference>
<evidence type="ECO:0000256" key="6">
    <source>
        <dbReference type="ARBA" id="ARBA00023136"/>
    </source>
</evidence>
<organism evidence="9 10">
    <name type="scientific">Entomortierella parvispora</name>
    <dbReference type="NCBI Taxonomy" id="205924"/>
    <lineage>
        <taxon>Eukaryota</taxon>
        <taxon>Fungi</taxon>
        <taxon>Fungi incertae sedis</taxon>
        <taxon>Mucoromycota</taxon>
        <taxon>Mortierellomycotina</taxon>
        <taxon>Mortierellomycetes</taxon>
        <taxon>Mortierellales</taxon>
        <taxon>Mortierellaceae</taxon>
        <taxon>Entomortierella</taxon>
    </lineage>
</organism>
<dbReference type="OrthoDB" id="3990054at2759"/>
<evidence type="ECO:0000256" key="7">
    <source>
        <dbReference type="SAM" id="MobiDB-lite"/>
    </source>
</evidence>
<comment type="subcellular location">
    <subcellularLocation>
        <location evidence="1">Endoplasmic reticulum membrane</location>
        <topology evidence="1">Multi-pass membrane protein</topology>
    </subcellularLocation>
</comment>
<keyword evidence="10" id="KW-1185">Reference proteome</keyword>
<dbReference type="GO" id="GO:0005789">
    <property type="term" value="C:endoplasmic reticulum membrane"/>
    <property type="evidence" value="ECO:0007669"/>
    <property type="project" value="UniProtKB-SubCell"/>
</dbReference>
<gene>
    <name evidence="9" type="ORF">EMPS_10112</name>
</gene>
<feature type="compositionally biased region" description="Polar residues" evidence="7">
    <location>
        <begin position="328"/>
        <end position="347"/>
    </location>
</feature>
<dbReference type="CDD" id="cd23995">
    <property type="entry name" value="Seipin_BSCL2_like"/>
    <property type="match status" value="1"/>
</dbReference>
<evidence type="ECO:0000256" key="2">
    <source>
        <dbReference type="ARBA" id="ARBA00022692"/>
    </source>
</evidence>
<protein>
    <submittedName>
        <fullName evidence="9">Seipin</fullName>
    </submittedName>
</protein>
<comment type="caution">
    <text evidence="9">The sequence shown here is derived from an EMBL/GenBank/DDBJ whole genome shotgun (WGS) entry which is preliminary data.</text>
</comment>
<dbReference type="AlphaFoldDB" id="A0A9P3M0Y2"/>
<feature type="transmembrane region" description="Helical" evidence="8">
    <location>
        <begin position="179"/>
        <end position="202"/>
    </location>
</feature>
<proteinExistence type="predicted"/>
<reference evidence="9" key="1">
    <citation type="submission" date="2021-11" db="EMBL/GenBank/DDBJ databases">
        <authorList>
            <person name="Herlambang A."/>
            <person name="Guo Y."/>
            <person name="Takashima Y."/>
            <person name="Nishizawa T."/>
        </authorList>
    </citation>
    <scope>NUCLEOTIDE SEQUENCE</scope>
    <source>
        <strain evidence="9">E1425</strain>
    </source>
</reference>
<feature type="compositionally biased region" description="Polar residues" evidence="7">
    <location>
        <begin position="256"/>
        <end position="266"/>
    </location>
</feature>
<keyword evidence="2 8" id="KW-0812">Transmembrane</keyword>